<reference evidence="6" key="1">
    <citation type="journal article" date="2023" name="G3 (Bethesda)">
        <title>A reference genome for the long-term kleptoplast-retaining sea slug Elysia crispata morphotype clarki.</title>
        <authorList>
            <person name="Eastman K.E."/>
            <person name="Pendleton A.L."/>
            <person name="Shaikh M.A."/>
            <person name="Suttiyut T."/>
            <person name="Ogas R."/>
            <person name="Tomko P."/>
            <person name="Gavelis G."/>
            <person name="Widhalm J.R."/>
            <person name="Wisecaver J.H."/>
        </authorList>
    </citation>
    <scope>NUCLEOTIDE SEQUENCE</scope>
    <source>
        <strain evidence="6">ECLA1</strain>
    </source>
</reference>
<comment type="subcellular location">
    <subcellularLocation>
        <location evidence="1">Nucleus</location>
    </subcellularLocation>
</comment>
<dbReference type="InterPro" id="IPR007019">
    <property type="entry name" value="SURF6"/>
</dbReference>
<dbReference type="Pfam" id="PF04935">
    <property type="entry name" value="SURF6"/>
    <property type="match status" value="1"/>
</dbReference>
<evidence type="ECO:0000259" key="5">
    <source>
        <dbReference type="Pfam" id="PF04935"/>
    </source>
</evidence>
<protein>
    <recommendedName>
        <fullName evidence="5">Ribosomal RNA-processing protein 14/surfeit locus protein 6 C-terminal domain-containing protein</fullName>
    </recommendedName>
</protein>
<evidence type="ECO:0000313" key="6">
    <source>
        <dbReference type="EMBL" id="KAK3770479.1"/>
    </source>
</evidence>
<sequence length="456" mass="51094">MGTGSIKQVEGGRGGGVVQVVTLPGHGADFAKRSRSGAGLKLFLESMGTAATETQARFLGIEDILAENRSPTTGFLNLSMVEANPDGDSDGWDQVWQFNQHFKSLLDLVPPQSYFTQEQKDEIFGNISDDDEDEAVRPGKKRKNKGPSLSSFSVTQITEMRQRGEILGAKKPKKESNTGETNGLEAVAENGIELKHQGKKQSRSAKSSKNKGKELEKREARLDELREKLRKKLEDMKAMKNSGATVLSQEQKRLRRKQSKLNAKLKKKGGSGASNISNKEEKALAAAQGLRSPPQNKIVNQNGQPVKSKFDFSVISFDNGPSGGEERSRTSDLHGRDYKRLLEKVEKRQEKVEQLKEKDPEAGRKLEEKFQWQAMMSKARGEKVKDDPTLLKKAAKRKEKVKEKKGEKWDARKKATEDAQKKRQDKRQANLDKRKDATKEKKRKKLIKKGRLVPGF</sequence>
<feature type="compositionally biased region" description="Basic and acidic residues" evidence="4">
    <location>
        <begin position="379"/>
        <end position="390"/>
    </location>
</feature>
<feature type="region of interest" description="Disordered" evidence="4">
    <location>
        <begin position="235"/>
        <end position="456"/>
    </location>
</feature>
<organism evidence="6 7">
    <name type="scientific">Elysia crispata</name>
    <name type="common">lettuce slug</name>
    <dbReference type="NCBI Taxonomy" id="231223"/>
    <lineage>
        <taxon>Eukaryota</taxon>
        <taxon>Metazoa</taxon>
        <taxon>Spiralia</taxon>
        <taxon>Lophotrochozoa</taxon>
        <taxon>Mollusca</taxon>
        <taxon>Gastropoda</taxon>
        <taxon>Heterobranchia</taxon>
        <taxon>Euthyneura</taxon>
        <taxon>Panpulmonata</taxon>
        <taxon>Sacoglossa</taxon>
        <taxon>Placobranchoidea</taxon>
        <taxon>Plakobranchidae</taxon>
        <taxon>Elysia</taxon>
    </lineage>
</organism>
<feature type="compositionally biased region" description="Polar residues" evidence="4">
    <location>
        <begin position="147"/>
        <end position="159"/>
    </location>
</feature>
<feature type="compositionally biased region" description="Basic residues" evidence="4">
    <location>
        <begin position="253"/>
        <end position="269"/>
    </location>
</feature>
<dbReference type="Proteomes" id="UP001283361">
    <property type="component" value="Unassembled WGS sequence"/>
</dbReference>
<feature type="compositionally biased region" description="Basic residues" evidence="4">
    <location>
        <begin position="197"/>
        <end position="210"/>
    </location>
</feature>
<feature type="compositionally biased region" description="Basic and acidic residues" evidence="4">
    <location>
        <begin position="400"/>
        <end position="439"/>
    </location>
</feature>
<dbReference type="GO" id="GO:0005730">
    <property type="term" value="C:nucleolus"/>
    <property type="evidence" value="ECO:0007669"/>
    <property type="project" value="TreeGrafter"/>
</dbReference>
<comment type="similarity">
    <text evidence="2">Belongs to the SURF6 family.</text>
</comment>
<dbReference type="GO" id="GO:0042273">
    <property type="term" value="P:ribosomal large subunit biogenesis"/>
    <property type="evidence" value="ECO:0007669"/>
    <property type="project" value="TreeGrafter"/>
</dbReference>
<dbReference type="PANTHER" id="PTHR14369">
    <property type="entry name" value="SURFEIT LOCUS PROTEIN 6"/>
    <property type="match status" value="1"/>
</dbReference>
<feature type="domain" description="Ribosomal RNA-processing protein 14/surfeit locus protein 6 C-terminal" evidence="5">
    <location>
        <begin position="251"/>
        <end position="444"/>
    </location>
</feature>
<evidence type="ECO:0000256" key="2">
    <source>
        <dbReference type="ARBA" id="ARBA00005904"/>
    </source>
</evidence>
<dbReference type="PANTHER" id="PTHR14369:SF0">
    <property type="entry name" value="SURFEIT LOCUS PROTEIN 6"/>
    <property type="match status" value="1"/>
</dbReference>
<accession>A0AAE0ZJA7</accession>
<evidence type="ECO:0000313" key="7">
    <source>
        <dbReference type="Proteomes" id="UP001283361"/>
    </source>
</evidence>
<dbReference type="GO" id="GO:0042274">
    <property type="term" value="P:ribosomal small subunit biogenesis"/>
    <property type="evidence" value="ECO:0007669"/>
    <property type="project" value="TreeGrafter"/>
</dbReference>
<dbReference type="GO" id="GO:0003723">
    <property type="term" value="F:RNA binding"/>
    <property type="evidence" value="ECO:0007669"/>
    <property type="project" value="TreeGrafter"/>
</dbReference>
<comment type="caution">
    <text evidence="6">The sequence shown here is derived from an EMBL/GenBank/DDBJ whole genome shotgun (WGS) entry which is preliminary data.</text>
</comment>
<feature type="compositionally biased region" description="Basic residues" evidence="4">
    <location>
        <begin position="440"/>
        <end position="456"/>
    </location>
</feature>
<feature type="compositionally biased region" description="Basic and acidic residues" evidence="4">
    <location>
        <begin position="211"/>
        <end position="223"/>
    </location>
</feature>
<name>A0AAE0ZJA7_9GAST</name>
<proteinExistence type="inferred from homology"/>
<keyword evidence="7" id="KW-1185">Reference proteome</keyword>
<evidence type="ECO:0000256" key="3">
    <source>
        <dbReference type="ARBA" id="ARBA00023242"/>
    </source>
</evidence>
<feature type="region of interest" description="Disordered" evidence="4">
    <location>
        <begin position="124"/>
        <end position="223"/>
    </location>
</feature>
<feature type="compositionally biased region" description="Polar residues" evidence="4">
    <location>
        <begin position="293"/>
        <end position="305"/>
    </location>
</feature>
<feature type="compositionally biased region" description="Basic and acidic residues" evidence="4">
    <location>
        <begin position="324"/>
        <end position="370"/>
    </location>
</feature>
<gene>
    <name evidence="6" type="ORF">RRG08_027962</name>
</gene>
<evidence type="ECO:0000256" key="1">
    <source>
        <dbReference type="ARBA" id="ARBA00004123"/>
    </source>
</evidence>
<dbReference type="EMBL" id="JAWDGP010003841">
    <property type="protein sequence ID" value="KAK3770479.1"/>
    <property type="molecule type" value="Genomic_DNA"/>
</dbReference>
<dbReference type="AlphaFoldDB" id="A0AAE0ZJA7"/>
<dbReference type="InterPro" id="IPR029190">
    <property type="entry name" value="Rrp14/SURF6_C"/>
</dbReference>
<keyword evidence="3" id="KW-0539">Nucleus</keyword>
<evidence type="ECO:0000256" key="4">
    <source>
        <dbReference type="SAM" id="MobiDB-lite"/>
    </source>
</evidence>
<dbReference type="GO" id="GO:0003677">
    <property type="term" value="F:DNA binding"/>
    <property type="evidence" value="ECO:0007669"/>
    <property type="project" value="TreeGrafter"/>
</dbReference>